<dbReference type="RefSeq" id="WP_083192623.1">
    <property type="nucleotide sequence ID" value="NZ_CP020570.1"/>
</dbReference>
<protein>
    <submittedName>
        <fullName evidence="1">Uncharacterized protein</fullName>
    </submittedName>
</protein>
<evidence type="ECO:0000313" key="2">
    <source>
        <dbReference type="Proteomes" id="UP000192445"/>
    </source>
</evidence>
<name>A0A1V0UBC7_STRVN</name>
<dbReference type="KEGG" id="svu:B1H20_14100"/>
<sequence>MRQKASPWPKVGALVVDAGRAGRVGVFRGVAGPYWSLRPVCGGVEWEALPEQVRPATAAERLRAQTARANARSRCEVL</sequence>
<evidence type="ECO:0000313" key="1">
    <source>
        <dbReference type="EMBL" id="ARF62407.1"/>
    </source>
</evidence>
<dbReference type="AlphaFoldDB" id="A0A1V0UBC7"/>
<reference evidence="1 2" key="1">
    <citation type="submission" date="2017-03" db="EMBL/GenBank/DDBJ databases">
        <title>Complete Genome Sequence of a natural compounds producer, Streptomyces violaceus S21.</title>
        <authorList>
            <person name="Zhong C."/>
            <person name="Zhao Z."/>
            <person name="Fu J."/>
            <person name="Zong G."/>
            <person name="Qin R."/>
            <person name="Cao G."/>
        </authorList>
    </citation>
    <scope>NUCLEOTIDE SEQUENCE [LARGE SCALE GENOMIC DNA]</scope>
    <source>
        <strain evidence="1 2">S21</strain>
    </source>
</reference>
<proteinExistence type="predicted"/>
<dbReference type="EMBL" id="CP020570">
    <property type="protein sequence ID" value="ARF62407.1"/>
    <property type="molecule type" value="Genomic_DNA"/>
</dbReference>
<dbReference type="Proteomes" id="UP000192445">
    <property type="component" value="Chromosome"/>
</dbReference>
<organism evidence="1 2">
    <name type="scientific">Streptomyces violaceoruber</name>
    <dbReference type="NCBI Taxonomy" id="1935"/>
    <lineage>
        <taxon>Bacteria</taxon>
        <taxon>Bacillati</taxon>
        <taxon>Actinomycetota</taxon>
        <taxon>Actinomycetes</taxon>
        <taxon>Kitasatosporales</taxon>
        <taxon>Streptomycetaceae</taxon>
        <taxon>Streptomyces</taxon>
        <taxon>Streptomyces violaceoruber group</taxon>
    </lineage>
</organism>
<dbReference type="STRING" id="1935.B1H20_14100"/>
<accession>A0A1V0UBC7</accession>
<gene>
    <name evidence="1" type="ORF">B1H20_14100</name>
</gene>